<dbReference type="GO" id="GO:0003677">
    <property type="term" value="F:DNA binding"/>
    <property type="evidence" value="ECO:0007669"/>
    <property type="project" value="InterPro"/>
</dbReference>
<dbReference type="Proteomes" id="UP001139006">
    <property type="component" value="Unassembled WGS sequence"/>
</dbReference>
<reference evidence="1 2" key="1">
    <citation type="journal article" date="2023" name="Int. J. Syst. Evol. Microbiol.">
        <title>Ligilactobacillus ubinensis sp. nov., a novel species isolated from the wild ferment of a durian fruit (Durio zibethinus).</title>
        <authorList>
            <person name="Heng Y.C."/>
            <person name="Menon N."/>
            <person name="Chen B."/>
            <person name="Loo B.Z.L."/>
            <person name="Wong G.W.J."/>
            <person name="Lim A.C.H."/>
            <person name="Silvaraju S."/>
            <person name="Kittelmann S."/>
        </authorList>
    </citation>
    <scope>NUCLEOTIDE SEQUENCE [LARGE SCALE GENOMIC DNA]</scope>
    <source>
        <strain evidence="1 2">WILCCON 0076</strain>
    </source>
</reference>
<gene>
    <name evidence="1" type="ORF">LB941_00895</name>
</gene>
<name>A0A9X2FHG2_9LACO</name>
<proteinExistence type="predicted"/>
<dbReference type="RefSeq" id="WP_253358662.1">
    <property type="nucleotide sequence ID" value="NZ_JAIULA010000001.1"/>
</dbReference>
<dbReference type="SUPFAM" id="SSF47413">
    <property type="entry name" value="lambda repressor-like DNA-binding domains"/>
    <property type="match status" value="1"/>
</dbReference>
<sequence>MKLSISLDKVMKKRDITPSELGRMIHLSAQAVSNYRTGYRRMSAQKATEIQGVLHDASFGNHAAAEYFGTLLERTTKDLSHPEDSFLIRELRDNEELERQRLDDKTYKIFMIPYQKRTMLQNAITEKYLKEFAEEMAVEMLSFFKACEEAQMDPYDVLKETNKQNEE</sequence>
<comment type="caution">
    <text evidence="1">The sequence shown here is derived from an EMBL/GenBank/DDBJ whole genome shotgun (WGS) entry which is preliminary data.</text>
</comment>
<dbReference type="InterPro" id="IPR010982">
    <property type="entry name" value="Lambda_DNA-bd_dom_sf"/>
</dbReference>
<protein>
    <submittedName>
        <fullName evidence="1">Helix-turn-helix transcriptional regulator</fullName>
    </submittedName>
</protein>
<evidence type="ECO:0000313" key="1">
    <source>
        <dbReference type="EMBL" id="MCP0885890.1"/>
    </source>
</evidence>
<organism evidence="1 2">
    <name type="scientific">Ligilactobacillus ubinensis</name>
    <dbReference type="NCBI Taxonomy" id="2876789"/>
    <lineage>
        <taxon>Bacteria</taxon>
        <taxon>Bacillati</taxon>
        <taxon>Bacillota</taxon>
        <taxon>Bacilli</taxon>
        <taxon>Lactobacillales</taxon>
        <taxon>Lactobacillaceae</taxon>
        <taxon>Ligilactobacillus</taxon>
    </lineage>
</organism>
<dbReference type="AlphaFoldDB" id="A0A9X2FHG2"/>
<evidence type="ECO:0000313" key="2">
    <source>
        <dbReference type="Proteomes" id="UP001139006"/>
    </source>
</evidence>
<accession>A0A9X2FHG2</accession>
<keyword evidence="2" id="KW-1185">Reference proteome</keyword>
<dbReference type="EMBL" id="JAIULA010000001">
    <property type="protein sequence ID" value="MCP0885890.1"/>
    <property type="molecule type" value="Genomic_DNA"/>
</dbReference>